<name>A0ABD6XSE9_ENTAG</name>
<sequence>MACVSNVHNASPGYCLSENIRLREEGGLTSYKRQAEIVQTT</sequence>
<dbReference type="Proteomes" id="UP000245996">
    <property type="component" value="Unassembled WGS sequence"/>
</dbReference>
<proteinExistence type="predicted"/>
<organism evidence="1 2">
    <name type="scientific">Enterobacter agglomerans</name>
    <name type="common">Erwinia herbicola</name>
    <name type="synonym">Pantoea agglomerans</name>
    <dbReference type="NCBI Taxonomy" id="549"/>
    <lineage>
        <taxon>Bacteria</taxon>
        <taxon>Pseudomonadati</taxon>
        <taxon>Pseudomonadota</taxon>
        <taxon>Gammaproteobacteria</taxon>
        <taxon>Enterobacterales</taxon>
        <taxon>Erwiniaceae</taxon>
        <taxon>Pantoea</taxon>
        <taxon>Pantoea agglomerans group</taxon>
    </lineage>
</organism>
<evidence type="ECO:0000313" key="2">
    <source>
        <dbReference type="Proteomes" id="UP000245996"/>
    </source>
</evidence>
<protein>
    <submittedName>
        <fullName evidence="1">Uncharacterized protein</fullName>
    </submittedName>
</protein>
<reference evidence="1 2" key="1">
    <citation type="submission" date="2018-05" db="EMBL/GenBank/DDBJ databases">
        <title>Genomic Encyclopedia of Type Strains, Phase IV (KMG-V): Genome sequencing to study the core and pangenomes of soil and plant-associated prokaryotes.</title>
        <authorList>
            <person name="Whitman W."/>
        </authorList>
    </citation>
    <scope>NUCLEOTIDE SEQUENCE [LARGE SCALE GENOMIC DNA]</scope>
    <source>
        <strain evidence="1 2">PNG 92-11</strain>
    </source>
</reference>
<dbReference type="EMBL" id="QGHE01000002">
    <property type="protein sequence ID" value="PWJ81850.1"/>
    <property type="molecule type" value="Genomic_DNA"/>
</dbReference>
<evidence type="ECO:0000313" key="1">
    <source>
        <dbReference type="EMBL" id="PWJ81850.1"/>
    </source>
</evidence>
<accession>A0ABD6XSE9</accession>
<comment type="caution">
    <text evidence="1">The sequence shown here is derived from an EMBL/GenBank/DDBJ whole genome shotgun (WGS) entry which is preliminary data.</text>
</comment>
<dbReference type="AlphaFoldDB" id="A0ABD6XSE9"/>
<gene>
    <name evidence="1" type="ORF">C7430_102175</name>
</gene>